<proteinExistence type="inferred from homology"/>
<dbReference type="Gene3D" id="3.40.50.2020">
    <property type="match status" value="1"/>
</dbReference>
<gene>
    <name evidence="3" type="ORF">B8V81_0554</name>
</gene>
<dbReference type="PANTHER" id="PTHR47505">
    <property type="entry name" value="DNA UTILIZATION PROTEIN YHGH"/>
    <property type="match status" value="1"/>
</dbReference>
<evidence type="ECO:0000313" key="4">
    <source>
        <dbReference type="Proteomes" id="UP000234789"/>
    </source>
</evidence>
<dbReference type="GO" id="GO:0016757">
    <property type="term" value="F:glycosyltransferase activity"/>
    <property type="evidence" value="ECO:0007669"/>
    <property type="project" value="UniProtKB-KW"/>
</dbReference>
<keyword evidence="3" id="KW-0328">Glycosyltransferase</keyword>
<dbReference type="AlphaFoldDB" id="A0A2N5NDM8"/>
<dbReference type="InterPro" id="IPR029057">
    <property type="entry name" value="PRTase-like"/>
</dbReference>
<organism evidence="3 4">
    <name type="scientific">Paenibacillus pasadenensis</name>
    <dbReference type="NCBI Taxonomy" id="217090"/>
    <lineage>
        <taxon>Bacteria</taxon>
        <taxon>Bacillati</taxon>
        <taxon>Bacillota</taxon>
        <taxon>Bacilli</taxon>
        <taxon>Bacillales</taxon>
        <taxon>Paenibacillaceae</taxon>
        <taxon>Paenibacillus</taxon>
    </lineage>
</organism>
<sequence length="337" mass="37066">MTMQPAGGALLSETRPPKRSGEPAADDRFLRLSEREEGEGPARLYPLASPTWPSKALRGLLGLLAPARSACGLCGRGFAPSRTSLAGLPEELPRSWSDSVCGSCRSSIPWILRIQCQVCGRPDSCGDCCRRTSAGFIRSRSAVRYTLEMRQLLARYKYRGEEALQPWLADMLLPAYAALAAELRLADRLTGRLSDRLDPDARKGKEPFDLVTSVPVSRQRLAERGFNQAERLAASLAVRAGLTARPLLERKEERGKMSAKTRRERLIAAEGLFEAAPEAAGILRLLAARDPERRRPLRLLVVDDIYTTGGTMDHCALALQRCSPVPIDLYGLTWARA</sequence>
<feature type="region of interest" description="Disordered" evidence="2">
    <location>
        <begin position="1"/>
        <end position="33"/>
    </location>
</feature>
<comment type="caution">
    <text evidence="3">The sequence shown here is derived from an EMBL/GenBank/DDBJ whole genome shotgun (WGS) entry which is preliminary data.</text>
</comment>
<evidence type="ECO:0000313" key="3">
    <source>
        <dbReference type="EMBL" id="PLT48422.1"/>
    </source>
</evidence>
<protein>
    <submittedName>
        <fullName evidence="3">Competence protein F-like, phosphoribosyltransferase domain</fullName>
    </submittedName>
</protein>
<dbReference type="Proteomes" id="UP000234789">
    <property type="component" value="Unassembled WGS sequence"/>
</dbReference>
<accession>A0A2N5NDM8</accession>
<feature type="compositionally biased region" description="Basic and acidic residues" evidence="2">
    <location>
        <begin position="15"/>
        <end position="33"/>
    </location>
</feature>
<keyword evidence="4" id="KW-1185">Reference proteome</keyword>
<dbReference type="CDD" id="cd06223">
    <property type="entry name" value="PRTases_typeI"/>
    <property type="match status" value="1"/>
</dbReference>
<reference evidence="3 4" key="1">
    <citation type="submission" date="2017-05" db="EMBL/GenBank/DDBJ databases">
        <title>Functional genome analysis of Paenibacillus pasadenensis strain R16: insights on endophytic life style and antifungal activity.</title>
        <authorList>
            <person name="Passera A."/>
            <person name="Marcolungo L."/>
            <person name="Casati P."/>
            <person name="Brasca M."/>
            <person name="Quaglino F."/>
            <person name="Delledonne M."/>
        </authorList>
    </citation>
    <scope>NUCLEOTIDE SEQUENCE [LARGE SCALE GENOMIC DNA]</scope>
    <source>
        <strain evidence="3 4">R16</strain>
    </source>
</reference>
<dbReference type="InterPro" id="IPR051910">
    <property type="entry name" value="ComF/GntX_DNA_util-trans"/>
</dbReference>
<dbReference type="RefSeq" id="WP_052333252.1">
    <property type="nucleotide sequence ID" value="NZ_BIMM01000023.1"/>
</dbReference>
<dbReference type="OrthoDB" id="9779910at2"/>
<name>A0A2N5NDM8_9BACL</name>
<dbReference type="PANTHER" id="PTHR47505:SF1">
    <property type="entry name" value="DNA UTILIZATION PROTEIN YHGH"/>
    <property type="match status" value="1"/>
</dbReference>
<evidence type="ECO:0000256" key="2">
    <source>
        <dbReference type="SAM" id="MobiDB-lite"/>
    </source>
</evidence>
<dbReference type="InterPro" id="IPR000836">
    <property type="entry name" value="PRTase_dom"/>
</dbReference>
<keyword evidence="3" id="KW-0808">Transferase</keyword>
<comment type="similarity">
    <text evidence="1">Belongs to the ComF/GntX family.</text>
</comment>
<dbReference type="EMBL" id="NFEZ01000001">
    <property type="protein sequence ID" value="PLT48422.1"/>
    <property type="molecule type" value="Genomic_DNA"/>
</dbReference>
<evidence type="ECO:0000256" key="1">
    <source>
        <dbReference type="ARBA" id="ARBA00008007"/>
    </source>
</evidence>
<dbReference type="SUPFAM" id="SSF53271">
    <property type="entry name" value="PRTase-like"/>
    <property type="match status" value="1"/>
</dbReference>